<keyword evidence="10 14" id="KW-0067">ATP-binding</keyword>
<evidence type="ECO:0000259" key="15">
    <source>
        <dbReference type="PROSITE" id="PS50109"/>
    </source>
</evidence>
<evidence type="ECO:0000313" key="17">
    <source>
        <dbReference type="EMBL" id="OZI54407.1"/>
    </source>
</evidence>
<name>A0A261TYQ9_9BORD</name>
<protein>
    <recommendedName>
        <fullName evidence="14">Sensor protein</fullName>
        <ecNumber evidence="14">2.7.13.3</ecNumber>
    </recommendedName>
</protein>
<dbReference type="Pfam" id="PF02518">
    <property type="entry name" value="HATPase_c"/>
    <property type="match status" value="1"/>
</dbReference>
<feature type="transmembrane region" description="Helical" evidence="14">
    <location>
        <begin position="12"/>
        <end position="37"/>
    </location>
</feature>
<dbReference type="InterPro" id="IPR004358">
    <property type="entry name" value="Sig_transdc_His_kin-like_C"/>
</dbReference>
<dbReference type="CDD" id="cd06225">
    <property type="entry name" value="HAMP"/>
    <property type="match status" value="1"/>
</dbReference>
<dbReference type="SMART" id="SM00388">
    <property type="entry name" value="HisKA"/>
    <property type="match status" value="1"/>
</dbReference>
<comment type="subcellular location">
    <subcellularLocation>
        <location evidence="2 14">Cell inner membrane</location>
    </subcellularLocation>
</comment>
<dbReference type="SMART" id="SM00387">
    <property type="entry name" value="HATPase_c"/>
    <property type="match status" value="1"/>
</dbReference>
<evidence type="ECO:0000256" key="3">
    <source>
        <dbReference type="ARBA" id="ARBA00022475"/>
    </source>
</evidence>
<evidence type="ECO:0000256" key="11">
    <source>
        <dbReference type="ARBA" id="ARBA00022989"/>
    </source>
</evidence>
<feature type="domain" description="Histidine kinase" evidence="15">
    <location>
        <begin position="247"/>
        <end position="460"/>
    </location>
</feature>
<accession>A0A261TYQ9</accession>
<organism evidence="17 18">
    <name type="scientific">Bordetella genomosp. 4</name>
    <dbReference type="NCBI Taxonomy" id="463044"/>
    <lineage>
        <taxon>Bacteria</taxon>
        <taxon>Pseudomonadati</taxon>
        <taxon>Pseudomonadota</taxon>
        <taxon>Betaproteobacteria</taxon>
        <taxon>Burkholderiales</taxon>
        <taxon>Alcaligenaceae</taxon>
        <taxon>Bordetella</taxon>
    </lineage>
</organism>
<evidence type="ECO:0000313" key="18">
    <source>
        <dbReference type="Proteomes" id="UP000216885"/>
    </source>
</evidence>
<proteinExistence type="predicted"/>
<keyword evidence="9 14" id="KW-0418">Kinase</keyword>
<evidence type="ECO:0000256" key="1">
    <source>
        <dbReference type="ARBA" id="ARBA00000085"/>
    </source>
</evidence>
<dbReference type="InterPro" id="IPR006290">
    <property type="entry name" value="CztS_silS_copS"/>
</dbReference>
<evidence type="ECO:0000256" key="9">
    <source>
        <dbReference type="ARBA" id="ARBA00022777"/>
    </source>
</evidence>
<evidence type="ECO:0000256" key="7">
    <source>
        <dbReference type="ARBA" id="ARBA00022692"/>
    </source>
</evidence>
<keyword evidence="3 14" id="KW-1003">Cell membrane</keyword>
<dbReference type="InterPro" id="IPR003594">
    <property type="entry name" value="HATPase_dom"/>
</dbReference>
<keyword evidence="7 14" id="KW-0812">Transmembrane</keyword>
<dbReference type="PROSITE" id="PS50109">
    <property type="entry name" value="HIS_KIN"/>
    <property type="match status" value="1"/>
</dbReference>
<reference evidence="17 18" key="1">
    <citation type="submission" date="2017-05" db="EMBL/GenBank/DDBJ databases">
        <title>Complete and WGS of Bordetella genogroups.</title>
        <authorList>
            <person name="Spilker T."/>
            <person name="LiPuma J."/>
        </authorList>
    </citation>
    <scope>NUCLEOTIDE SEQUENCE [LARGE SCALE GENOMIC DNA]</scope>
    <source>
        <strain evidence="17 18">AU9919</strain>
    </source>
</reference>
<dbReference type="FunFam" id="1.10.287.130:FF:000001">
    <property type="entry name" value="Two-component sensor histidine kinase"/>
    <property type="match status" value="1"/>
</dbReference>
<comment type="function">
    <text evidence="14">Member of a two-component regulatory system.</text>
</comment>
<dbReference type="EC" id="2.7.13.3" evidence="14"/>
<evidence type="ECO:0000256" key="10">
    <source>
        <dbReference type="ARBA" id="ARBA00022840"/>
    </source>
</evidence>
<evidence type="ECO:0000256" key="12">
    <source>
        <dbReference type="ARBA" id="ARBA00023012"/>
    </source>
</evidence>
<dbReference type="PRINTS" id="PR00344">
    <property type="entry name" value="BCTRLSENSOR"/>
</dbReference>
<dbReference type="CDD" id="cd00075">
    <property type="entry name" value="HATPase"/>
    <property type="match status" value="1"/>
</dbReference>
<dbReference type="Gene3D" id="6.10.340.10">
    <property type="match status" value="1"/>
</dbReference>
<dbReference type="InterPro" id="IPR003661">
    <property type="entry name" value="HisK_dim/P_dom"/>
</dbReference>
<comment type="caution">
    <text evidence="17">The sequence shown here is derived from an EMBL/GenBank/DDBJ whole genome shotgun (WGS) entry which is preliminary data.</text>
</comment>
<evidence type="ECO:0000256" key="2">
    <source>
        <dbReference type="ARBA" id="ARBA00004533"/>
    </source>
</evidence>
<dbReference type="RefSeq" id="WP_094838571.1">
    <property type="nucleotide sequence ID" value="NZ_NEVQ01000017.1"/>
</dbReference>
<evidence type="ECO:0000256" key="5">
    <source>
        <dbReference type="ARBA" id="ARBA00022553"/>
    </source>
</evidence>
<gene>
    <name evidence="17" type="ORF">CAL20_18170</name>
</gene>
<dbReference type="AlphaFoldDB" id="A0A261TYQ9"/>
<dbReference type="CDD" id="cd00082">
    <property type="entry name" value="HisKA"/>
    <property type="match status" value="1"/>
</dbReference>
<dbReference type="InterPro" id="IPR005467">
    <property type="entry name" value="His_kinase_dom"/>
</dbReference>
<dbReference type="InterPro" id="IPR050428">
    <property type="entry name" value="TCS_sensor_his_kinase"/>
</dbReference>
<evidence type="ECO:0000256" key="13">
    <source>
        <dbReference type="ARBA" id="ARBA00023136"/>
    </source>
</evidence>
<dbReference type="Proteomes" id="UP000216885">
    <property type="component" value="Unassembled WGS sequence"/>
</dbReference>
<keyword evidence="12 14" id="KW-0902">Two-component regulatory system</keyword>
<sequence length="460" mass="51974">MIRPRRSLPIAWRLATMFAITAAVVFSGVAFFLYCVLTESVREQVRGELEYHHTLLDPYIHSRATELEWETVRRKLDGFSQEGARVRYWIRSSDERFAYGAPLLLEDGWEIPEEPFGFIKVREPSNIWATLSRTIPASGDRPEVEFIVALDCSAYIHTKEKFTRVMSITSALGILLVAILGYWIAKLGLSPVRRLSRQANRLPPNNPRQRLDVVGLPPEIRELAVSFNNALERREAAWLQLEGFNADVAHELRTPLTNLIGQTQVALVRERDLGALQDLLESNLEELERMSSIVNDMLFLSSAENGHRAAELSDISLLTESRKTVEYVEDTFFERDLTVRIDGDAHIHADKRLFHRALANLLSNSVRYAYAGTEVVVAIEMRGDYAWVSVSNHGDPIPPEQQSRLFERFYRGDAARTHSGVHHGLGLSIVRAIASMHGGSVCIRSEHGINTFGFSLLKSI</sequence>
<evidence type="ECO:0000256" key="8">
    <source>
        <dbReference type="ARBA" id="ARBA00022741"/>
    </source>
</evidence>
<evidence type="ECO:0000256" key="14">
    <source>
        <dbReference type="RuleBase" id="RU364088"/>
    </source>
</evidence>
<dbReference type="PANTHER" id="PTHR45436:SF9">
    <property type="entry name" value="SENSOR PROTEIN"/>
    <property type="match status" value="1"/>
</dbReference>
<comment type="catalytic activity">
    <reaction evidence="1 14">
        <text>ATP + protein L-histidine = ADP + protein N-phospho-L-histidine.</text>
        <dbReference type="EC" id="2.7.13.3"/>
    </reaction>
</comment>
<dbReference type="PANTHER" id="PTHR45436">
    <property type="entry name" value="SENSOR HISTIDINE KINASE YKOH"/>
    <property type="match status" value="1"/>
</dbReference>
<evidence type="ECO:0000256" key="4">
    <source>
        <dbReference type="ARBA" id="ARBA00022519"/>
    </source>
</evidence>
<keyword evidence="5" id="KW-0597">Phosphoprotein</keyword>
<dbReference type="PROSITE" id="PS50885">
    <property type="entry name" value="HAMP"/>
    <property type="match status" value="1"/>
</dbReference>
<dbReference type="Pfam" id="PF00672">
    <property type="entry name" value="HAMP"/>
    <property type="match status" value="1"/>
</dbReference>
<dbReference type="InterPro" id="IPR036890">
    <property type="entry name" value="HATPase_C_sf"/>
</dbReference>
<dbReference type="NCBIfam" id="TIGR01386">
    <property type="entry name" value="cztS_silS_copS"/>
    <property type="match status" value="1"/>
</dbReference>
<dbReference type="SUPFAM" id="SSF47384">
    <property type="entry name" value="Homodimeric domain of signal transducing histidine kinase"/>
    <property type="match status" value="1"/>
</dbReference>
<dbReference type="InterPro" id="IPR036097">
    <property type="entry name" value="HisK_dim/P_sf"/>
</dbReference>
<keyword evidence="6 14" id="KW-0808">Transferase</keyword>
<dbReference type="GO" id="GO:0005886">
    <property type="term" value="C:plasma membrane"/>
    <property type="evidence" value="ECO:0007669"/>
    <property type="project" value="UniProtKB-SubCell"/>
</dbReference>
<dbReference type="EMBL" id="NEVQ01000017">
    <property type="protein sequence ID" value="OZI54407.1"/>
    <property type="molecule type" value="Genomic_DNA"/>
</dbReference>
<dbReference type="GO" id="GO:0000155">
    <property type="term" value="F:phosphorelay sensor kinase activity"/>
    <property type="evidence" value="ECO:0007669"/>
    <property type="project" value="InterPro"/>
</dbReference>
<dbReference type="Gene3D" id="3.30.565.10">
    <property type="entry name" value="Histidine kinase-like ATPase, C-terminal domain"/>
    <property type="match status" value="1"/>
</dbReference>
<feature type="transmembrane region" description="Helical" evidence="14">
    <location>
        <begin position="165"/>
        <end position="185"/>
    </location>
</feature>
<evidence type="ECO:0000256" key="6">
    <source>
        <dbReference type="ARBA" id="ARBA00022679"/>
    </source>
</evidence>
<dbReference type="SUPFAM" id="SSF55874">
    <property type="entry name" value="ATPase domain of HSP90 chaperone/DNA topoisomerase II/histidine kinase"/>
    <property type="match status" value="1"/>
</dbReference>
<dbReference type="SMART" id="SM00304">
    <property type="entry name" value="HAMP"/>
    <property type="match status" value="1"/>
</dbReference>
<keyword evidence="11 14" id="KW-1133">Transmembrane helix</keyword>
<dbReference type="InterPro" id="IPR003660">
    <property type="entry name" value="HAMP_dom"/>
</dbReference>
<dbReference type="Gene3D" id="1.10.287.130">
    <property type="match status" value="1"/>
</dbReference>
<keyword evidence="8 14" id="KW-0547">Nucleotide-binding</keyword>
<dbReference type="GO" id="GO:0005524">
    <property type="term" value="F:ATP binding"/>
    <property type="evidence" value="ECO:0007669"/>
    <property type="project" value="UniProtKB-KW"/>
</dbReference>
<keyword evidence="13 14" id="KW-0472">Membrane</keyword>
<keyword evidence="18" id="KW-1185">Reference proteome</keyword>
<feature type="domain" description="HAMP" evidence="16">
    <location>
        <begin position="186"/>
        <end position="239"/>
    </location>
</feature>
<keyword evidence="4 14" id="KW-0997">Cell inner membrane</keyword>
<evidence type="ECO:0000259" key="16">
    <source>
        <dbReference type="PROSITE" id="PS50885"/>
    </source>
</evidence>
<dbReference type="Pfam" id="PF00512">
    <property type="entry name" value="HisKA"/>
    <property type="match status" value="1"/>
</dbReference>